<dbReference type="InterPro" id="IPR051400">
    <property type="entry name" value="HAD-like_hydrolase"/>
</dbReference>
<reference evidence="5 6" key="1">
    <citation type="submission" date="2023-07" db="EMBL/GenBank/DDBJ databases">
        <title>Genomic Encyclopedia of Type Strains, Phase IV (KMG-IV): sequencing the most valuable type-strain genomes for metagenomic binning, comparative biology and taxonomic classification.</title>
        <authorList>
            <person name="Goeker M."/>
        </authorList>
    </citation>
    <scope>NUCLEOTIDE SEQUENCE [LARGE SCALE GENOMIC DNA]</scope>
    <source>
        <strain evidence="5 6">DSM 14914</strain>
    </source>
</reference>
<proteinExistence type="predicted"/>
<keyword evidence="3 5" id="KW-0378">Hydrolase</keyword>
<name>A0ABU0KTA5_9BACL</name>
<dbReference type="SUPFAM" id="SSF56784">
    <property type="entry name" value="HAD-like"/>
    <property type="match status" value="1"/>
</dbReference>
<keyword evidence="6" id="KW-1185">Reference proteome</keyword>
<sequence>MKVFVFDLDDTLYEEITFVRSGFQAVACYLGEQFGLNSQEVFSIMWDVLEQEGRGRVFDRVLEHYGVATRRNIRKCLSIYRLHRPDITLSPDADAVLERLAMGGSSIYIVTDGNKVVQYNKIKALGLEERVRKCYITYRYGRHRAKPSPYCFQLIAQTEKVDPSDIVYIGDNPNKDFVGIRPLGYRTIRIRRGHFKDTVKPEEYNADVEVETLDQLFEIMTACDVYQ</sequence>
<dbReference type="InterPro" id="IPR006439">
    <property type="entry name" value="HAD-SF_hydro_IA"/>
</dbReference>
<evidence type="ECO:0000256" key="3">
    <source>
        <dbReference type="ARBA" id="ARBA00022801"/>
    </source>
</evidence>
<dbReference type="SFLD" id="SFLDG01129">
    <property type="entry name" value="C1.5:_HAD__Beta-PGM__Phosphata"/>
    <property type="match status" value="1"/>
</dbReference>
<dbReference type="InterPro" id="IPR023214">
    <property type="entry name" value="HAD_sf"/>
</dbReference>
<comment type="cofactor">
    <cofactor evidence="1">
        <name>Mg(2+)</name>
        <dbReference type="ChEBI" id="CHEBI:18420"/>
    </cofactor>
</comment>
<dbReference type="Gene3D" id="3.40.50.1000">
    <property type="entry name" value="HAD superfamily/HAD-like"/>
    <property type="match status" value="1"/>
</dbReference>
<evidence type="ECO:0000256" key="1">
    <source>
        <dbReference type="ARBA" id="ARBA00001946"/>
    </source>
</evidence>
<dbReference type="InterPro" id="IPR036412">
    <property type="entry name" value="HAD-like_sf"/>
</dbReference>
<dbReference type="PANTHER" id="PTHR46470">
    <property type="entry name" value="N-ACYLNEURAMINATE-9-PHOSPHATASE"/>
    <property type="match status" value="1"/>
</dbReference>
<evidence type="ECO:0000313" key="6">
    <source>
        <dbReference type="Proteomes" id="UP001242811"/>
    </source>
</evidence>
<dbReference type="SFLD" id="SFLDS00003">
    <property type="entry name" value="Haloacid_Dehalogenase"/>
    <property type="match status" value="1"/>
</dbReference>
<evidence type="ECO:0000313" key="5">
    <source>
        <dbReference type="EMBL" id="MDQ0492667.1"/>
    </source>
</evidence>
<dbReference type="PANTHER" id="PTHR46470:SF2">
    <property type="entry name" value="GLYCERALDEHYDE 3-PHOSPHATE PHOSPHATASE"/>
    <property type="match status" value="1"/>
</dbReference>
<dbReference type="Gene3D" id="1.10.150.520">
    <property type="match status" value="1"/>
</dbReference>
<gene>
    <name evidence="5" type="ORF">QOZ95_000816</name>
</gene>
<accession>A0ABU0KTA5</accession>
<dbReference type="EMBL" id="JAUSWA010000003">
    <property type="protein sequence ID" value="MDQ0492667.1"/>
    <property type="molecule type" value="Genomic_DNA"/>
</dbReference>
<evidence type="ECO:0000256" key="4">
    <source>
        <dbReference type="ARBA" id="ARBA00022842"/>
    </source>
</evidence>
<dbReference type="GO" id="GO:0016787">
    <property type="term" value="F:hydrolase activity"/>
    <property type="evidence" value="ECO:0007669"/>
    <property type="project" value="UniProtKB-KW"/>
</dbReference>
<comment type="caution">
    <text evidence="5">The sequence shown here is derived from an EMBL/GenBank/DDBJ whole genome shotgun (WGS) entry which is preliminary data.</text>
</comment>
<keyword evidence="2" id="KW-0479">Metal-binding</keyword>
<dbReference type="RefSeq" id="WP_152379620.1">
    <property type="nucleotide sequence ID" value="NZ_CP045298.1"/>
</dbReference>
<dbReference type="Proteomes" id="UP001242811">
    <property type="component" value="Unassembled WGS sequence"/>
</dbReference>
<protein>
    <submittedName>
        <fullName evidence="5">Hydrolase of the HAD superfamily</fullName>
    </submittedName>
</protein>
<keyword evidence="4" id="KW-0460">Magnesium</keyword>
<organism evidence="5 6">
    <name type="scientific">Paenibacillus brasilensis</name>
    <dbReference type="NCBI Taxonomy" id="128574"/>
    <lineage>
        <taxon>Bacteria</taxon>
        <taxon>Bacillati</taxon>
        <taxon>Bacillota</taxon>
        <taxon>Bacilli</taxon>
        <taxon>Bacillales</taxon>
        <taxon>Paenibacillaceae</taxon>
        <taxon>Paenibacillus</taxon>
    </lineage>
</organism>
<dbReference type="PRINTS" id="PR00413">
    <property type="entry name" value="HADHALOGNASE"/>
</dbReference>
<evidence type="ECO:0000256" key="2">
    <source>
        <dbReference type="ARBA" id="ARBA00022723"/>
    </source>
</evidence>
<dbReference type="Pfam" id="PF00702">
    <property type="entry name" value="Hydrolase"/>
    <property type="match status" value="1"/>
</dbReference>